<dbReference type="PANTHER" id="PTHR47737:SF1">
    <property type="entry name" value="GLYCINE BETAINE_PROLINE BETAINE TRANSPORT SYSTEM PERMEASE PROTEIN PROW"/>
    <property type="match status" value="1"/>
</dbReference>
<dbReference type="PANTHER" id="PTHR47737">
    <property type="entry name" value="GLYCINE BETAINE/PROLINE BETAINE TRANSPORT SYSTEM PERMEASE PROTEIN PROW"/>
    <property type="match status" value="1"/>
</dbReference>
<comment type="subcellular location">
    <subcellularLocation>
        <location evidence="1">Cell membrane</location>
    </subcellularLocation>
</comment>
<proteinExistence type="predicted"/>
<sequence>MFTKKLGLTAGSVLTMVALLAGCGSANSSSSGGTGSSNGTTAGSNTGAPATTGSKTVNIGYITWDEDVAATYLWKNLLEQKGYTVNLQQLEPGMLFAGLSKNNLNLFFDTWLPVTHKQYMDRYGADLTNLGQWYDGKTQEGFVVPTYMKNVNSISDLSKISNQIQGKITGIEAGAGETGAAQQALKTYNLPETLQTSSTPAMLTALQKAYEQKQPIVVTLWSPHWAFAKYDLKYLKDPKAAFGTGEHIQTEANKDWASSNPTVAGWIKKFKLNQSQLGTLEEDINQASSKDAGVQKWIKDNQTLVNSWLS</sequence>
<name>A0ABY6Z2J6_9BACL</name>
<feature type="region of interest" description="Disordered" evidence="5">
    <location>
        <begin position="28"/>
        <end position="49"/>
    </location>
</feature>
<evidence type="ECO:0000256" key="4">
    <source>
        <dbReference type="ARBA" id="ARBA00023136"/>
    </source>
</evidence>
<feature type="signal peptide" evidence="6">
    <location>
        <begin position="1"/>
        <end position="21"/>
    </location>
</feature>
<evidence type="ECO:0000259" key="7">
    <source>
        <dbReference type="Pfam" id="PF04069"/>
    </source>
</evidence>
<keyword evidence="6" id="KW-0732">Signal</keyword>
<dbReference type="PROSITE" id="PS51257">
    <property type="entry name" value="PROKAR_LIPOPROTEIN"/>
    <property type="match status" value="1"/>
</dbReference>
<keyword evidence="3" id="KW-1003">Cell membrane</keyword>
<keyword evidence="4" id="KW-0472">Membrane</keyword>
<dbReference type="RefSeq" id="WP_268043855.1">
    <property type="nucleotide sequence ID" value="NZ_CP104064.1"/>
</dbReference>
<protein>
    <submittedName>
        <fullName evidence="8">Glycine betaine ABC transporter substrate-binding protein</fullName>
    </submittedName>
</protein>
<keyword evidence="9" id="KW-1185">Reference proteome</keyword>
<dbReference type="Pfam" id="PF04069">
    <property type="entry name" value="OpuAC"/>
    <property type="match status" value="1"/>
</dbReference>
<dbReference type="Proteomes" id="UP001164803">
    <property type="component" value="Chromosome"/>
</dbReference>
<dbReference type="Gene3D" id="3.40.190.100">
    <property type="entry name" value="Glycine betaine-binding periplasmic protein, domain 2"/>
    <property type="match status" value="1"/>
</dbReference>
<feature type="chain" id="PRO_5046919518" evidence="6">
    <location>
        <begin position="22"/>
        <end position="310"/>
    </location>
</feature>
<dbReference type="EMBL" id="CP104064">
    <property type="protein sequence ID" value="WAH36509.1"/>
    <property type="molecule type" value="Genomic_DNA"/>
</dbReference>
<keyword evidence="2" id="KW-0813">Transport</keyword>
<evidence type="ECO:0000256" key="3">
    <source>
        <dbReference type="ARBA" id="ARBA00022475"/>
    </source>
</evidence>
<evidence type="ECO:0000313" key="9">
    <source>
        <dbReference type="Proteomes" id="UP001164803"/>
    </source>
</evidence>
<accession>A0ABY6Z2J6</accession>
<evidence type="ECO:0000313" key="8">
    <source>
        <dbReference type="EMBL" id="WAH36509.1"/>
    </source>
</evidence>
<gene>
    <name evidence="8" type="ORF">NZD86_20235</name>
</gene>
<dbReference type="Gene3D" id="3.10.105.10">
    <property type="entry name" value="Dipeptide-binding Protein, Domain 3"/>
    <property type="match status" value="2"/>
</dbReference>
<dbReference type="SUPFAM" id="SSF53850">
    <property type="entry name" value="Periplasmic binding protein-like II"/>
    <property type="match status" value="1"/>
</dbReference>
<dbReference type="InterPro" id="IPR007210">
    <property type="entry name" value="ABC_Gly_betaine_transp_sub-bd"/>
</dbReference>
<evidence type="ECO:0000256" key="2">
    <source>
        <dbReference type="ARBA" id="ARBA00022448"/>
    </source>
</evidence>
<evidence type="ECO:0000256" key="1">
    <source>
        <dbReference type="ARBA" id="ARBA00004236"/>
    </source>
</evidence>
<reference evidence="8" key="1">
    <citation type="submission" date="2022-08" db="EMBL/GenBank/DDBJ databases">
        <title>Alicyclobacillus dauci DSM2870, complete genome.</title>
        <authorList>
            <person name="Wang Q."/>
            <person name="Cai R."/>
            <person name="Wang Z."/>
        </authorList>
    </citation>
    <scope>NUCLEOTIDE SEQUENCE</scope>
    <source>
        <strain evidence="8">DSM 28700</strain>
    </source>
</reference>
<evidence type="ECO:0000256" key="5">
    <source>
        <dbReference type="SAM" id="MobiDB-lite"/>
    </source>
</evidence>
<organism evidence="8 9">
    <name type="scientific">Alicyclobacillus dauci</name>
    <dbReference type="NCBI Taxonomy" id="1475485"/>
    <lineage>
        <taxon>Bacteria</taxon>
        <taxon>Bacillati</taxon>
        <taxon>Bacillota</taxon>
        <taxon>Bacilli</taxon>
        <taxon>Bacillales</taxon>
        <taxon>Alicyclobacillaceae</taxon>
        <taxon>Alicyclobacillus</taxon>
    </lineage>
</organism>
<feature type="domain" description="ABC-type glycine betaine transport system substrate-binding" evidence="7">
    <location>
        <begin position="55"/>
        <end position="299"/>
    </location>
</feature>
<evidence type="ECO:0000256" key="6">
    <source>
        <dbReference type="SAM" id="SignalP"/>
    </source>
</evidence>
<dbReference type="CDD" id="cd13639">
    <property type="entry name" value="PBP2_OpuAC_like"/>
    <property type="match status" value="1"/>
</dbReference>